<keyword evidence="3" id="KW-1185">Reference proteome</keyword>
<evidence type="ECO:0000256" key="1">
    <source>
        <dbReference type="SAM" id="MobiDB-lite"/>
    </source>
</evidence>
<comment type="caution">
    <text evidence="2">The sequence shown here is derived from an EMBL/GenBank/DDBJ whole genome shotgun (WGS) entry which is preliminary data.</text>
</comment>
<protein>
    <submittedName>
        <fullName evidence="2">Uncharacterized protein</fullName>
    </submittedName>
</protein>
<sequence length="76" mass="8535">MKITMKRLKNSTGKTSSSTSTTLGSTDTTQTSIGRTYSSKQNSFGLGLLSIPWSDLSIYSEFYRYLEDLYCNKSKQ</sequence>
<dbReference type="AlphaFoldDB" id="A0A7J8R4K9"/>
<gene>
    <name evidence="2" type="ORF">Godav_020970</name>
</gene>
<organism evidence="2 3">
    <name type="scientific">Gossypium davidsonii</name>
    <name type="common">Davidson's cotton</name>
    <name type="synonym">Gossypium klotzschianum subsp. davidsonii</name>
    <dbReference type="NCBI Taxonomy" id="34287"/>
    <lineage>
        <taxon>Eukaryota</taxon>
        <taxon>Viridiplantae</taxon>
        <taxon>Streptophyta</taxon>
        <taxon>Embryophyta</taxon>
        <taxon>Tracheophyta</taxon>
        <taxon>Spermatophyta</taxon>
        <taxon>Magnoliopsida</taxon>
        <taxon>eudicotyledons</taxon>
        <taxon>Gunneridae</taxon>
        <taxon>Pentapetalae</taxon>
        <taxon>rosids</taxon>
        <taxon>malvids</taxon>
        <taxon>Malvales</taxon>
        <taxon>Malvaceae</taxon>
        <taxon>Malvoideae</taxon>
        <taxon>Gossypium</taxon>
    </lineage>
</organism>
<evidence type="ECO:0000313" key="2">
    <source>
        <dbReference type="EMBL" id="MBA0608787.1"/>
    </source>
</evidence>
<feature type="region of interest" description="Disordered" evidence="1">
    <location>
        <begin position="1"/>
        <end position="40"/>
    </location>
</feature>
<evidence type="ECO:0000313" key="3">
    <source>
        <dbReference type="Proteomes" id="UP000593561"/>
    </source>
</evidence>
<accession>A0A7J8R4K9</accession>
<reference evidence="2 3" key="1">
    <citation type="journal article" date="2019" name="Genome Biol. Evol.">
        <title>Insights into the evolution of the New World diploid cottons (Gossypium, subgenus Houzingenia) based on genome sequencing.</title>
        <authorList>
            <person name="Grover C.E."/>
            <person name="Arick M.A. 2nd"/>
            <person name="Thrash A."/>
            <person name="Conover J.L."/>
            <person name="Sanders W.S."/>
            <person name="Peterson D.G."/>
            <person name="Frelichowski J.E."/>
            <person name="Scheffler J.A."/>
            <person name="Scheffler B.E."/>
            <person name="Wendel J.F."/>
        </authorList>
    </citation>
    <scope>NUCLEOTIDE SEQUENCE [LARGE SCALE GENOMIC DNA]</scope>
    <source>
        <strain evidence="2">27</strain>
        <tissue evidence="2">Leaf</tissue>
    </source>
</reference>
<dbReference type="EMBL" id="JABFAC010000003">
    <property type="protein sequence ID" value="MBA0608787.1"/>
    <property type="molecule type" value="Genomic_DNA"/>
</dbReference>
<name>A0A7J8R4K9_GOSDV</name>
<feature type="compositionally biased region" description="Low complexity" evidence="1">
    <location>
        <begin position="11"/>
        <end position="32"/>
    </location>
</feature>
<dbReference type="Proteomes" id="UP000593561">
    <property type="component" value="Unassembled WGS sequence"/>
</dbReference>
<proteinExistence type="predicted"/>